<evidence type="ECO:0000313" key="2">
    <source>
        <dbReference type="Proteomes" id="UP000828941"/>
    </source>
</evidence>
<dbReference type="EMBL" id="CM039429">
    <property type="protein sequence ID" value="KAI4347848.1"/>
    <property type="molecule type" value="Genomic_DNA"/>
</dbReference>
<evidence type="ECO:0000313" key="1">
    <source>
        <dbReference type="EMBL" id="KAI4347848.1"/>
    </source>
</evidence>
<accession>A0ACB9PH30</accession>
<keyword evidence="2" id="KW-1185">Reference proteome</keyword>
<gene>
    <name evidence="1" type="ORF">L6164_008625</name>
</gene>
<name>A0ACB9PH30_BAUVA</name>
<comment type="caution">
    <text evidence="1">The sequence shown here is derived from an EMBL/GenBank/DDBJ whole genome shotgun (WGS) entry which is preliminary data.</text>
</comment>
<proteinExistence type="predicted"/>
<protein>
    <submittedName>
        <fullName evidence="1">Uncharacterized protein</fullName>
    </submittedName>
</protein>
<reference evidence="1 2" key="1">
    <citation type="journal article" date="2022" name="DNA Res.">
        <title>Chromosomal-level genome assembly of the orchid tree Bauhinia variegata (Leguminosae; Cercidoideae) supports the allotetraploid origin hypothesis of Bauhinia.</title>
        <authorList>
            <person name="Zhong Y."/>
            <person name="Chen Y."/>
            <person name="Zheng D."/>
            <person name="Pang J."/>
            <person name="Liu Y."/>
            <person name="Luo S."/>
            <person name="Meng S."/>
            <person name="Qian L."/>
            <person name="Wei D."/>
            <person name="Dai S."/>
            <person name="Zhou R."/>
        </authorList>
    </citation>
    <scope>NUCLEOTIDE SEQUENCE [LARGE SCALE GENOMIC DNA]</scope>
    <source>
        <strain evidence="1">BV-YZ2020</strain>
    </source>
</reference>
<sequence>MYFKLDGDVTKGLDICRRSLVRRLITEKLVNSRVMQAIMVSIWNQPKEFMVVEIAPRVFQLFFGEERGLIRVLKGSCGYIRILSLFLRDGQRTSC</sequence>
<organism evidence="1 2">
    <name type="scientific">Bauhinia variegata</name>
    <name type="common">Purple orchid tree</name>
    <name type="synonym">Phanera variegata</name>
    <dbReference type="NCBI Taxonomy" id="167791"/>
    <lineage>
        <taxon>Eukaryota</taxon>
        <taxon>Viridiplantae</taxon>
        <taxon>Streptophyta</taxon>
        <taxon>Embryophyta</taxon>
        <taxon>Tracheophyta</taxon>
        <taxon>Spermatophyta</taxon>
        <taxon>Magnoliopsida</taxon>
        <taxon>eudicotyledons</taxon>
        <taxon>Gunneridae</taxon>
        <taxon>Pentapetalae</taxon>
        <taxon>rosids</taxon>
        <taxon>fabids</taxon>
        <taxon>Fabales</taxon>
        <taxon>Fabaceae</taxon>
        <taxon>Cercidoideae</taxon>
        <taxon>Cercideae</taxon>
        <taxon>Bauhiniinae</taxon>
        <taxon>Bauhinia</taxon>
    </lineage>
</organism>
<dbReference type="Proteomes" id="UP000828941">
    <property type="component" value="Chromosome 4"/>
</dbReference>